<evidence type="ECO:0000313" key="9">
    <source>
        <dbReference type="EMBL" id="HJB39043.1"/>
    </source>
</evidence>
<reference evidence="9" key="1">
    <citation type="journal article" date="2021" name="PeerJ">
        <title>Extensive microbial diversity within the chicken gut microbiome revealed by metagenomics and culture.</title>
        <authorList>
            <person name="Gilroy R."/>
            <person name="Ravi A."/>
            <person name="Getino M."/>
            <person name="Pursley I."/>
            <person name="Horton D.L."/>
            <person name="Alikhan N.F."/>
            <person name="Baker D."/>
            <person name="Gharbi K."/>
            <person name="Hall N."/>
            <person name="Watson M."/>
            <person name="Adriaenssens E.M."/>
            <person name="Foster-Nyarko E."/>
            <person name="Jarju S."/>
            <person name="Secka A."/>
            <person name="Antonio M."/>
            <person name="Oren A."/>
            <person name="Chaudhuri R.R."/>
            <person name="La Ragione R."/>
            <person name="Hildebrand F."/>
            <person name="Pallen M.J."/>
        </authorList>
    </citation>
    <scope>NUCLEOTIDE SEQUENCE</scope>
    <source>
        <strain evidence="9">ChiBcec8-14828</strain>
    </source>
</reference>
<evidence type="ECO:0000256" key="2">
    <source>
        <dbReference type="ARBA" id="ARBA00007553"/>
    </source>
</evidence>
<dbReference type="Pfam" id="PF05036">
    <property type="entry name" value="SPOR"/>
    <property type="match status" value="1"/>
</dbReference>
<comment type="similarity">
    <text evidence="2">Belongs to the N-acetylmuramoyl-L-alanine amidase 2 family.</text>
</comment>
<dbReference type="GO" id="GO:0071555">
    <property type="term" value="P:cell wall organization"/>
    <property type="evidence" value="ECO:0007669"/>
    <property type="project" value="UniProtKB-KW"/>
</dbReference>
<dbReference type="PROSITE" id="PS51724">
    <property type="entry name" value="SPOR"/>
    <property type="match status" value="1"/>
</dbReference>
<dbReference type="SMART" id="SM00644">
    <property type="entry name" value="Ami_2"/>
    <property type="match status" value="1"/>
</dbReference>
<accession>A0A9D2M172</accession>
<reference evidence="9" key="2">
    <citation type="submission" date="2021-04" db="EMBL/GenBank/DDBJ databases">
        <authorList>
            <person name="Gilroy R."/>
        </authorList>
    </citation>
    <scope>NUCLEOTIDE SEQUENCE</scope>
    <source>
        <strain evidence="9">ChiBcec8-14828</strain>
    </source>
</reference>
<dbReference type="EMBL" id="DWYA01000013">
    <property type="protein sequence ID" value="HJB39043.1"/>
    <property type="molecule type" value="Genomic_DNA"/>
</dbReference>
<dbReference type="GO" id="GO:0009253">
    <property type="term" value="P:peptidoglycan catabolic process"/>
    <property type="evidence" value="ECO:0007669"/>
    <property type="project" value="InterPro"/>
</dbReference>
<dbReference type="SUPFAM" id="SSF110997">
    <property type="entry name" value="Sporulation related repeat"/>
    <property type="match status" value="1"/>
</dbReference>
<dbReference type="EC" id="3.5.1.28" evidence="3"/>
<dbReference type="Gene3D" id="3.30.70.1070">
    <property type="entry name" value="Sporulation related repeat"/>
    <property type="match status" value="1"/>
</dbReference>
<dbReference type="InterPro" id="IPR007730">
    <property type="entry name" value="SPOR-like_dom"/>
</dbReference>
<dbReference type="SUPFAM" id="SSF55846">
    <property type="entry name" value="N-acetylmuramoyl-L-alanine amidase-like"/>
    <property type="match status" value="1"/>
</dbReference>
<comment type="caution">
    <text evidence="9">The sequence shown here is derived from an EMBL/GenBank/DDBJ whole genome shotgun (WGS) entry which is preliminary data.</text>
</comment>
<keyword evidence="5" id="KW-0749">Sporulation</keyword>
<dbReference type="GO" id="GO:0042834">
    <property type="term" value="F:peptidoglycan binding"/>
    <property type="evidence" value="ECO:0007669"/>
    <property type="project" value="InterPro"/>
</dbReference>
<evidence type="ECO:0000256" key="1">
    <source>
        <dbReference type="ARBA" id="ARBA00001561"/>
    </source>
</evidence>
<dbReference type="InterPro" id="IPR002502">
    <property type="entry name" value="Amidase_domain"/>
</dbReference>
<evidence type="ECO:0000259" key="8">
    <source>
        <dbReference type="PROSITE" id="PS51724"/>
    </source>
</evidence>
<organism evidence="9 10">
    <name type="scientific">Candidatus Ruthenibacterium avium</name>
    <dbReference type="NCBI Taxonomy" id="2838751"/>
    <lineage>
        <taxon>Bacteria</taxon>
        <taxon>Bacillati</taxon>
        <taxon>Bacillota</taxon>
        <taxon>Clostridia</taxon>
        <taxon>Eubacteriales</taxon>
        <taxon>Oscillospiraceae</taxon>
        <taxon>Ruthenibacterium</taxon>
    </lineage>
</organism>
<keyword evidence="4 9" id="KW-0378">Hydrolase</keyword>
<evidence type="ECO:0000256" key="5">
    <source>
        <dbReference type="ARBA" id="ARBA00022969"/>
    </source>
</evidence>
<sequence length="251" mass="27393">MTQIKEMMIPRGTAARPGYAMTPKFITIHNTANENKGAGALSHGTYMTTGGGKNVTTSYHYVVDDSLIVRLLPDNEVAWHAGDGSGTKSGNRTSLAIEICENPESDLTKATDNAAELTARLMKDWGIGLSNVKQHNYWSGKDCPRKIRAGKPYSWEVFAAKVQAFRDALDKPEASVDTTGTLWTVQTAAFSKKANANAYHQVLTGKGIPCFVKYEDGWYRVQCGAFSKKENAENYASTLAVRGVEAFVKAK</sequence>
<dbReference type="GO" id="GO:0008745">
    <property type="term" value="F:N-acetylmuramoyl-L-alanine amidase activity"/>
    <property type="evidence" value="ECO:0007669"/>
    <property type="project" value="UniProtKB-EC"/>
</dbReference>
<dbReference type="InterPro" id="IPR036680">
    <property type="entry name" value="SPOR-like_sf"/>
</dbReference>
<evidence type="ECO:0000313" key="10">
    <source>
        <dbReference type="Proteomes" id="UP000824209"/>
    </source>
</evidence>
<dbReference type="GO" id="GO:0009254">
    <property type="term" value="P:peptidoglycan turnover"/>
    <property type="evidence" value="ECO:0007669"/>
    <property type="project" value="TreeGrafter"/>
</dbReference>
<dbReference type="Pfam" id="PF01510">
    <property type="entry name" value="Amidase_2"/>
    <property type="match status" value="1"/>
</dbReference>
<proteinExistence type="inferred from homology"/>
<dbReference type="InterPro" id="IPR051206">
    <property type="entry name" value="NAMLAA_amidase_2"/>
</dbReference>
<dbReference type="PANTHER" id="PTHR30417:SF11">
    <property type="entry name" value="N-ACETYLMURAMOYL-L-ALANINE AMIDASE XLYA"/>
    <property type="match status" value="1"/>
</dbReference>
<name>A0A9D2M172_9FIRM</name>
<feature type="domain" description="SPOR" evidence="8">
    <location>
        <begin position="177"/>
        <end position="251"/>
    </location>
</feature>
<gene>
    <name evidence="9" type="ORF">H9943_01450</name>
</gene>
<dbReference type="Gene3D" id="3.40.80.10">
    <property type="entry name" value="Peptidoglycan recognition protein-like"/>
    <property type="match status" value="1"/>
</dbReference>
<keyword evidence="6" id="KW-0178">Competence</keyword>
<dbReference type="PANTHER" id="PTHR30417">
    <property type="entry name" value="N-ACETYLMURAMOYL-L-ALANINE AMIDASE AMID"/>
    <property type="match status" value="1"/>
</dbReference>
<dbReference type="Proteomes" id="UP000824209">
    <property type="component" value="Unassembled WGS sequence"/>
</dbReference>
<dbReference type="CDD" id="cd06583">
    <property type="entry name" value="PGRP"/>
    <property type="match status" value="1"/>
</dbReference>
<evidence type="ECO:0000256" key="6">
    <source>
        <dbReference type="ARBA" id="ARBA00023287"/>
    </source>
</evidence>
<evidence type="ECO:0000256" key="7">
    <source>
        <dbReference type="ARBA" id="ARBA00023316"/>
    </source>
</evidence>
<evidence type="ECO:0000256" key="4">
    <source>
        <dbReference type="ARBA" id="ARBA00022801"/>
    </source>
</evidence>
<comment type="catalytic activity">
    <reaction evidence="1">
        <text>Hydrolyzes the link between N-acetylmuramoyl residues and L-amino acid residues in certain cell-wall glycopeptides.</text>
        <dbReference type="EC" id="3.5.1.28"/>
    </reaction>
</comment>
<dbReference type="InterPro" id="IPR036505">
    <property type="entry name" value="Amidase/PGRP_sf"/>
</dbReference>
<dbReference type="AlphaFoldDB" id="A0A9D2M172"/>
<protein>
    <recommendedName>
        <fullName evidence="3">N-acetylmuramoyl-L-alanine amidase</fullName>
        <ecNumber evidence="3">3.5.1.28</ecNumber>
    </recommendedName>
</protein>
<dbReference type="GO" id="GO:0030435">
    <property type="term" value="P:sporulation resulting in formation of a cellular spore"/>
    <property type="evidence" value="ECO:0007669"/>
    <property type="project" value="UniProtKB-KW"/>
</dbReference>
<keyword evidence="7" id="KW-0961">Cell wall biogenesis/degradation</keyword>
<evidence type="ECO:0000256" key="3">
    <source>
        <dbReference type="ARBA" id="ARBA00011901"/>
    </source>
</evidence>
<dbReference type="GO" id="GO:0030420">
    <property type="term" value="P:establishment of competence for transformation"/>
    <property type="evidence" value="ECO:0007669"/>
    <property type="project" value="UniProtKB-KW"/>
</dbReference>